<keyword evidence="5 8" id="KW-1133">Transmembrane helix</keyword>
<accession>A0A257LTE5</accession>
<keyword evidence="7" id="KW-0813">Transport</keyword>
<dbReference type="Gene3D" id="3.30.420.270">
    <property type="match status" value="1"/>
</dbReference>
<sequence>MRVVKKKREIVVGEISTPGMADIAFQLIIFFLLTTVFMHEHGLRLVLPEKGEEVRVKSENIAEVYVNARGQVKIKDIEVPVDRIREFAEQLLKENPKIIFSLYVDHRCPYEKVIKVFDELKLANAKRIAFAPPRRGG</sequence>
<evidence type="ECO:0000313" key="9">
    <source>
        <dbReference type="EMBL" id="OYV02923.1"/>
    </source>
</evidence>
<evidence type="ECO:0000313" key="10">
    <source>
        <dbReference type="Proteomes" id="UP000216312"/>
    </source>
</evidence>
<evidence type="ECO:0000256" key="5">
    <source>
        <dbReference type="ARBA" id="ARBA00022989"/>
    </source>
</evidence>
<dbReference type="GO" id="GO:0015031">
    <property type="term" value="P:protein transport"/>
    <property type="evidence" value="ECO:0007669"/>
    <property type="project" value="UniProtKB-KW"/>
</dbReference>
<name>A0A257LTE5_UNCW3</name>
<evidence type="ECO:0000256" key="4">
    <source>
        <dbReference type="ARBA" id="ARBA00022692"/>
    </source>
</evidence>
<keyword evidence="4 7" id="KW-0812">Transmembrane</keyword>
<reference evidence="10" key="1">
    <citation type="submission" date="2017-07" db="EMBL/GenBank/DDBJ databases">
        <title>Novel pathways for hydrocarbon cycling and metabolic interdependencies in hydrothermal sediment communities.</title>
        <authorList>
            <person name="Dombrowski N."/>
            <person name="Seitz K."/>
            <person name="Teske A."/>
            <person name="Baker B."/>
        </authorList>
    </citation>
    <scope>NUCLEOTIDE SEQUENCE [LARGE SCALE GENOMIC DNA]</scope>
</reference>
<comment type="subcellular location">
    <subcellularLocation>
        <location evidence="1">Cell membrane</location>
        <topology evidence="1">Single-pass membrane protein</topology>
    </subcellularLocation>
    <subcellularLocation>
        <location evidence="7">Cell membrane</location>
        <topology evidence="7">Single-pass type II membrane protein</topology>
    </subcellularLocation>
</comment>
<evidence type="ECO:0000256" key="8">
    <source>
        <dbReference type="SAM" id="Phobius"/>
    </source>
</evidence>
<comment type="caution">
    <text evidence="9">The sequence shown here is derived from an EMBL/GenBank/DDBJ whole genome shotgun (WGS) entry which is preliminary data.</text>
</comment>
<organism evidence="9 10">
    <name type="scientific">candidate division WOR-3 bacterium 4484_18</name>
    <dbReference type="NCBI Taxonomy" id="2020626"/>
    <lineage>
        <taxon>Bacteria</taxon>
        <taxon>Bacteria division WOR-3</taxon>
    </lineage>
</organism>
<evidence type="ECO:0000256" key="6">
    <source>
        <dbReference type="ARBA" id="ARBA00023136"/>
    </source>
</evidence>
<evidence type="ECO:0000256" key="2">
    <source>
        <dbReference type="ARBA" id="ARBA00005811"/>
    </source>
</evidence>
<keyword evidence="3" id="KW-1003">Cell membrane</keyword>
<dbReference type="GO" id="GO:0022857">
    <property type="term" value="F:transmembrane transporter activity"/>
    <property type="evidence" value="ECO:0007669"/>
    <property type="project" value="InterPro"/>
</dbReference>
<proteinExistence type="inferred from homology"/>
<dbReference type="Pfam" id="PF02472">
    <property type="entry name" value="ExbD"/>
    <property type="match status" value="1"/>
</dbReference>
<dbReference type="PANTHER" id="PTHR30558:SF3">
    <property type="entry name" value="BIOPOLYMER TRANSPORT PROTEIN EXBD-RELATED"/>
    <property type="match status" value="1"/>
</dbReference>
<dbReference type="EMBL" id="NMUJ01000037">
    <property type="protein sequence ID" value="OYV02923.1"/>
    <property type="molecule type" value="Genomic_DNA"/>
</dbReference>
<dbReference type="InterPro" id="IPR003400">
    <property type="entry name" value="ExbD"/>
</dbReference>
<comment type="similarity">
    <text evidence="2 7">Belongs to the ExbD/TolR family.</text>
</comment>
<protein>
    <recommendedName>
        <fullName evidence="11">Biopolymer transporter ExbD</fullName>
    </recommendedName>
</protein>
<dbReference type="AlphaFoldDB" id="A0A257LTE5"/>
<dbReference type="Proteomes" id="UP000216312">
    <property type="component" value="Unassembled WGS sequence"/>
</dbReference>
<evidence type="ECO:0000256" key="7">
    <source>
        <dbReference type="RuleBase" id="RU003879"/>
    </source>
</evidence>
<feature type="transmembrane region" description="Helical" evidence="8">
    <location>
        <begin position="20"/>
        <end position="38"/>
    </location>
</feature>
<keyword evidence="6 8" id="KW-0472">Membrane</keyword>
<keyword evidence="7" id="KW-0653">Protein transport</keyword>
<evidence type="ECO:0008006" key="11">
    <source>
        <dbReference type="Google" id="ProtNLM"/>
    </source>
</evidence>
<dbReference type="PANTHER" id="PTHR30558">
    <property type="entry name" value="EXBD MEMBRANE COMPONENT OF PMF-DRIVEN MACROMOLECULE IMPORT SYSTEM"/>
    <property type="match status" value="1"/>
</dbReference>
<evidence type="ECO:0000256" key="3">
    <source>
        <dbReference type="ARBA" id="ARBA00022475"/>
    </source>
</evidence>
<dbReference type="GO" id="GO:0005886">
    <property type="term" value="C:plasma membrane"/>
    <property type="evidence" value="ECO:0007669"/>
    <property type="project" value="UniProtKB-SubCell"/>
</dbReference>
<gene>
    <name evidence="9" type="ORF">CGW93_03260</name>
</gene>
<evidence type="ECO:0000256" key="1">
    <source>
        <dbReference type="ARBA" id="ARBA00004162"/>
    </source>
</evidence>